<gene>
    <name evidence="11" type="ORF">AGERDE_LOCUS346</name>
</gene>
<evidence type="ECO:0000256" key="5">
    <source>
        <dbReference type="ARBA" id="ARBA00022553"/>
    </source>
</evidence>
<protein>
    <submittedName>
        <fullName evidence="11">1972_t:CDS:1</fullName>
    </submittedName>
</protein>
<evidence type="ECO:0000256" key="6">
    <source>
        <dbReference type="ARBA" id="ARBA00022843"/>
    </source>
</evidence>
<evidence type="ECO:0000256" key="4">
    <source>
        <dbReference type="ARBA" id="ARBA00022499"/>
    </source>
</evidence>
<dbReference type="GO" id="GO:0005634">
    <property type="term" value="C:nucleus"/>
    <property type="evidence" value="ECO:0007669"/>
    <property type="project" value="UniProtKB-SubCell"/>
</dbReference>
<evidence type="ECO:0000256" key="1">
    <source>
        <dbReference type="ARBA" id="ARBA00004123"/>
    </source>
</evidence>
<dbReference type="PANTHER" id="PTHR31169">
    <property type="entry name" value="OS05G0300700 PROTEIN"/>
    <property type="match status" value="1"/>
</dbReference>
<evidence type="ECO:0000259" key="10">
    <source>
        <dbReference type="Pfam" id="PF10497"/>
    </source>
</evidence>
<dbReference type="AlphaFoldDB" id="A0A9N8V2M5"/>
<reference evidence="11" key="1">
    <citation type="submission" date="2021-06" db="EMBL/GenBank/DDBJ databases">
        <authorList>
            <person name="Kallberg Y."/>
            <person name="Tangrot J."/>
            <person name="Rosling A."/>
        </authorList>
    </citation>
    <scope>NUCLEOTIDE SEQUENCE</scope>
    <source>
        <strain evidence="11">MT106</strain>
    </source>
</reference>
<dbReference type="PANTHER" id="PTHR31169:SF8">
    <property type="entry name" value="ZINC-FINGER DOMAIN OF MONOAMINE-OXIDASE A REPRESSOR R1 PROTEIN"/>
    <property type="match status" value="1"/>
</dbReference>
<keyword evidence="5" id="KW-0597">Phosphoprotein</keyword>
<dbReference type="OrthoDB" id="298344at2759"/>
<evidence type="ECO:0000256" key="8">
    <source>
        <dbReference type="ARBA" id="ARBA00023163"/>
    </source>
</evidence>
<feature type="domain" description="Zinc-finger" evidence="10">
    <location>
        <begin position="41"/>
        <end position="141"/>
    </location>
</feature>
<keyword evidence="4" id="KW-1017">Isopeptide bond</keyword>
<evidence type="ECO:0000256" key="2">
    <source>
        <dbReference type="ARBA" id="ARBA00004496"/>
    </source>
</evidence>
<dbReference type="GO" id="GO:0005737">
    <property type="term" value="C:cytoplasm"/>
    <property type="evidence" value="ECO:0007669"/>
    <property type="project" value="UniProtKB-SubCell"/>
</dbReference>
<accession>A0A9N8V2M5</accession>
<dbReference type="Proteomes" id="UP000789831">
    <property type="component" value="Unassembled WGS sequence"/>
</dbReference>
<dbReference type="InterPro" id="IPR018866">
    <property type="entry name" value="Znf-4CXXC_R1"/>
</dbReference>
<proteinExistence type="predicted"/>
<keyword evidence="8" id="KW-0804">Transcription</keyword>
<evidence type="ECO:0000256" key="7">
    <source>
        <dbReference type="ARBA" id="ARBA00023015"/>
    </source>
</evidence>
<sequence length="458" mass="53516">MDFLIGEDYEKERQRRIAENKALLARLNIQHGRRIQGGRIYDSELGTTCHQCRQKTIEEKIRCTNELEEGQMCRVMLDERCLVGRYGENLEEARRTGEWICPKCRDICNCSFCRRKKGLQPTGLLKSIALRKGFKSVRHFLGDGLKFDKKIVIDDETNLKIEDADNNFVPFIKNEDIESDISLMQTKDENSAETFHNIKRENHENCRFQEIIKETTLEQSDQLVPSRDDVDIKPIIKDSEVRNPLLKEEGMVEVKRRTTKGKRRAIKRQFTKIKRHITKGENTTTKVINPINKRKHVDLLYDYENNSGFNNPINNTSDDASDDENFFYNMKKEENTSEIVNPFIDNENFSDSFDIVNPTVNNEFDLDARLQLGDSSETIGPFTKYKNFTGFRHQKIKQENDVSQILNPLYITSQNRNQFIKNEYPFIKDDDIDWNGFQDGVCVLVNNCNFNPNAYIFK</sequence>
<evidence type="ECO:0000313" key="11">
    <source>
        <dbReference type="EMBL" id="CAG8434365.1"/>
    </source>
</evidence>
<keyword evidence="6" id="KW-0832">Ubl conjugation</keyword>
<evidence type="ECO:0000313" key="12">
    <source>
        <dbReference type="Proteomes" id="UP000789831"/>
    </source>
</evidence>
<dbReference type="EMBL" id="CAJVPL010000017">
    <property type="protein sequence ID" value="CAG8434365.1"/>
    <property type="molecule type" value="Genomic_DNA"/>
</dbReference>
<keyword evidence="7" id="KW-0805">Transcription regulation</keyword>
<dbReference type="Pfam" id="PF10497">
    <property type="entry name" value="zf-4CXXC_R1"/>
    <property type="match status" value="1"/>
</dbReference>
<keyword evidence="3" id="KW-0963">Cytoplasm</keyword>
<dbReference type="GO" id="GO:0006355">
    <property type="term" value="P:regulation of DNA-templated transcription"/>
    <property type="evidence" value="ECO:0007669"/>
    <property type="project" value="InterPro"/>
</dbReference>
<organism evidence="11 12">
    <name type="scientific">Ambispora gerdemannii</name>
    <dbReference type="NCBI Taxonomy" id="144530"/>
    <lineage>
        <taxon>Eukaryota</taxon>
        <taxon>Fungi</taxon>
        <taxon>Fungi incertae sedis</taxon>
        <taxon>Mucoromycota</taxon>
        <taxon>Glomeromycotina</taxon>
        <taxon>Glomeromycetes</taxon>
        <taxon>Archaeosporales</taxon>
        <taxon>Ambisporaceae</taxon>
        <taxon>Ambispora</taxon>
    </lineage>
</organism>
<name>A0A9N8V2M5_9GLOM</name>
<comment type="subcellular location">
    <subcellularLocation>
        <location evidence="2">Cytoplasm</location>
    </subcellularLocation>
    <subcellularLocation>
        <location evidence="1">Nucleus</location>
    </subcellularLocation>
</comment>
<keyword evidence="12" id="KW-1185">Reference proteome</keyword>
<evidence type="ECO:0000256" key="3">
    <source>
        <dbReference type="ARBA" id="ARBA00022490"/>
    </source>
</evidence>
<evidence type="ECO:0000256" key="9">
    <source>
        <dbReference type="ARBA" id="ARBA00023242"/>
    </source>
</evidence>
<keyword evidence="9" id="KW-0539">Nucleus</keyword>
<comment type="caution">
    <text evidence="11">The sequence shown here is derived from an EMBL/GenBank/DDBJ whole genome shotgun (WGS) entry which is preliminary data.</text>
</comment>
<dbReference type="InterPro" id="IPR040221">
    <property type="entry name" value="CDCA7/CDA7L"/>
</dbReference>